<feature type="domain" description="Protein kinase" evidence="9">
    <location>
        <begin position="7"/>
        <end position="110"/>
    </location>
</feature>
<dbReference type="SUPFAM" id="SSF56112">
    <property type="entry name" value="Protein kinase-like (PK-like)"/>
    <property type="match status" value="1"/>
</dbReference>
<evidence type="ECO:0000256" key="4">
    <source>
        <dbReference type="ARBA" id="ARBA00022741"/>
    </source>
</evidence>
<evidence type="ECO:0000256" key="6">
    <source>
        <dbReference type="ARBA" id="ARBA00022840"/>
    </source>
</evidence>
<evidence type="ECO:0000256" key="5">
    <source>
        <dbReference type="ARBA" id="ARBA00022777"/>
    </source>
</evidence>
<evidence type="ECO:0000259" key="9">
    <source>
        <dbReference type="PROSITE" id="PS50011"/>
    </source>
</evidence>
<keyword evidence="4" id="KW-0547">Nucleotide-binding</keyword>
<name>A0A5B7B9B2_DAVIN</name>
<dbReference type="PROSITE" id="PS50011">
    <property type="entry name" value="PROTEIN_KINASE_DOM"/>
    <property type="match status" value="1"/>
</dbReference>
<evidence type="ECO:0000256" key="8">
    <source>
        <dbReference type="ARBA" id="ARBA00048679"/>
    </source>
</evidence>
<dbReference type="InterPro" id="IPR051420">
    <property type="entry name" value="Ser_Thr_Kinases_DiverseReg"/>
</dbReference>
<dbReference type="InterPro" id="IPR000719">
    <property type="entry name" value="Prot_kinase_dom"/>
</dbReference>
<proteinExistence type="predicted"/>
<dbReference type="Gene3D" id="3.30.200.20">
    <property type="entry name" value="Phosphorylase Kinase, domain 1"/>
    <property type="match status" value="1"/>
</dbReference>
<evidence type="ECO:0000256" key="3">
    <source>
        <dbReference type="ARBA" id="ARBA00022679"/>
    </source>
</evidence>
<accession>A0A5B7B9B2</accession>
<comment type="catalytic activity">
    <reaction evidence="7">
        <text>L-threonyl-[protein] + ATP = O-phospho-L-threonyl-[protein] + ADP + H(+)</text>
        <dbReference type="Rhea" id="RHEA:46608"/>
        <dbReference type="Rhea" id="RHEA-COMP:11060"/>
        <dbReference type="Rhea" id="RHEA-COMP:11605"/>
        <dbReference type="ChEBI" id="CHEBI:15378"/>
        <dbReference type="ChEBI" id="CHEBI:30013"/>
        <dbReference type="ChEBI" id="CHEBI:30616"/>
        <dbReference type="ChEBI" id="CHEBI:61977"/>
        <dbReference type="ChEBI" id="CHEBI:456216"/>
        <dbReference type="EC" id="2.7.11.1"/>
    </reaction>
</comment>
<keyword evidence="2" id="KW-0723">Serine/threonine-protein kinase</keyword>
<evidence type="ECO:0000313" key="10">
    <source>
        <dbReference type="EMBL" id="MPA64758.1"/>
    </source>
</evidence>
<evidence type="ECO:0000256" key="1">
    <source>
        <dbReference type="ARBA" id="ARBA00012513"/>
    </source>
</evidence>
<dbReference type="EC" id="2.7.11.1" evidence="1"/>
<sequence length="110" mass="12708">MEKEDGLASFEVIGRGGCGEVYKAELPRKIIVIKKIIAAKLSKEDSKRMNQNMCQVRSEIQTVGQLRHHNVLPLLAHLSRSDCHYLTYKFMVNSKFRFLPFYYCIQASLK</sequence>
<protein>
    <recommendedName>
        <fullName evidence="1">non-specific serine/threonine protein kinase</fullName>
        <ecNumber evidence="1">2.7.11.1</ecNumber>
    </recommendedName>
</protein>
<comment type="catalytic activity">
    <reaction evidence="8">
        <text>L-seryl-[protein] + ATP = O-phospho-L-seryl-[protein] + ADP + H(+)</text>
        <dbReference type="Rhea" id="RHEA:17989"/>
        <dbReference type="Rhea" id="RHEA-COMP:9863"/>
        <dbReference type="Rhea" id="RHEA-COMP:11604"/>
        <dbReference type="ChEBI" id="CHEBI:15378"/>
        <dbReference type="ChEBI" id="CHEBI:29999"/>
        <dbReference type="ChEBI" id="CHEBI:30616"/>
        <dbReference type="ChEBI" id="CHEBI:83421"/>
        <dbReference type="ChEBI" id="CHEBI:456216"/>
        <dbReference type="EC" id="2.7.11.1"/>
    </reaction>
</comment>
<dbReference type="Pfam" id="PF00069">
    <property type="entry name" value="Pkinase"/>
    <property type="match status" value="1"/>
</dbReference>
<reference evidence="10" key="1">
    <citation type="submission" date="2019-08" db="EMBL/GenBank/DDBJ databases">
        <title>Reference gene set and small RNA set construction with multiple tissues from Davidia involucrata Baill.</title>
        <authorList>
            <person name="Yang H."/>
            <person name="Zhou C."/>
            <person name="Li G."/>
            <person name="Wang J."/>
            <person name="Gao P."/>
            <person name="Wang M."/>
            <person name="Wang R."/>
            <person name="Zhao Y."/>
        </authorList>
    </citation>
    <scope>NUCLEOTIDE SEQUENCE</scope>
    <source>
        <tissue evidence="10">Mixed with DoveR01_LX</tissue>
    </source>
</reference>
<keyword evidence="5" id="KW-0418">Kinase</keyword>
<evidence type="ECO:0000256" key="2">
    <source>
        <dbReference type="ARBA" id="ARBA00022527"/>
    </source>
</evidence>
<dbReference type="GO" id="GO:0004674">
    <property type="term" value="F:protein serine/threonine kinase activity"/>
    <property type="evidence" value="ECO:0007669"/>
    <property type="project" value="UniProtKB-KW"/>
</dbReference>
<organism evidence="10">
    <name type="scientific">Davidia involucrata</name>
    <name type="common">Dove tree</name>
    <dbReference type="NCBI Taxonomy" id="16924"/>
    <lineage>
        <taxon>Eukaryota</taxon>
        <taxon>Viridiplantae</taxon>
        <taxon>Streptophyta</taxon>
        <taxon>Embryophyta</taxon>
        <taxon>Tracheophyta</taxon>
        <taxon>Spermatophyta</taxon>
        <taxon>Magnoliopsida</taxon>
        <taxon>eudicotyledons</taxon>
        <taxon>Gunneridae</taxon>
        <taxon>Pentapetalae</taxon>
        <taxon>asterids</taxon>
        <taxon>Cornales</taxon>
        <taxon>Nyssaceae</taxon>
        <taxon>Davidia</taxon>
    </lineage>
</organism>
<keyword evidence="6" id="KW-0067">ATP-binding</keyword>
<dbReference type="AlphaFoldDB" id="A0A5B7B9B2"/>
<dbReference type="EMBL" id="GHES01034199">
    <property type="protein sequence ID" value="MPA64758.1"/>
    <property type="molecule type" value="Transcribed_RNA"/>
</dbReference>
<dbReference type="InterPro" id="IPR011009">
    <property type="entry name" value="Kinase-like_dom_sf"/>
</dbReference>
<dbReference type="PANTHER" id="PTHR48005:SF65">
    <property type="entry name" value="LEUCINE-RICH REPEAT RECEPTOR-LIKE SERINE_THREONINE_TYROSINE-PROTEIN KINASE SOBIR1"/>
    <property type="match status" value="1"/>
</dbReference>
<dbReference type="PANTHER" id="PTHR48005">
    <property type="entry name" value="LEUCINE RICH REPEAT KINASE 2"/>
    <property type="match status" value="1"/>
</dbReference>
<dbReference type="GO" id="GO:0005524">
    <property type="term" value="F:ATP binding"/>
    <property type="evidence" value="ECO:0007669"/>
    <property type="project" value="UniProtKB-KW"/>
</dbReference>
<evidence type="ECO:0000256" key="7">
    <source>
        <dbReference type="ARBA" id="ARBA00047899"/>
    </source>
</evidence>
<keyword evidence="3" id="KW-0808">Transferase</keyword>
<gene>
    <name evidence="10" type="ORF">Din_034199</name>
</gene>